<name>A0A4Z2H433_9TELE</name>
<keyword evidence="3" id="KW-1185">Reference proteome</keyword>
<dbReference type="EMBL" id="SRLO01000335">
    <property type="protein sequence ID" value="TNN60361.1"/>
    <property type="molecule type" value="Genomic_DNA"/>
</dbReference>
<dbReference type="AlphaFoldDB" id="A0A4Z2H433"/>
<proteinExistence type="predicted"/>
<evidence type="ECO:0000313" key="2">
    <source>
        <dbReference type="EMBL" id="TNN60361.1"/>
    </source>
</evidence>
<feature type="region of interest" description="Disordered" evidence="1">
    <location>
        <begin position="234"/>
        <end position="263"/>
    </location>
</feature>
<comment type="caution">
    <text evidence="2">The sequence shown here is derived from an EMBL/GenBank/DDBJ whole genome shotgun (WGS) entry which is preliminary data.</text>
</comment>
<gene>
    <name evidence="2" type="ORF">EYF80_029442</name>
</gene>
<dbReference type="Proteomes" id="UP000314294">
    <property type="component" value="Unassembled WGS sequence"/>
</dbReference>
<accession>A0A4Z2H433</accession>
<evidence type="ECO:0000256" key="1">
    <source>
        <dbReference type="SAM" id="MobiDB-lite"/>
    </source>
</evidence>
<evidence type="ECO:0000313" key="3">
    <source>
        <dbReference type="Proteomes" id="UP000314294"/>
    </source>
</evidence>
<reference evidence="2 3" key="1">
    <citation type="submission" date="2019-03" db="EMBL/GenBank/DDBJ databases">
        <title>First draft genome of Liparis tanakae, snailfish: a comprehensive survey of snailfish specific genes.</title>
        <authorList>
            <person name="Kim W."/>
            <person name="Song I."/>
            <person name="Jeong J.-H."/>
            <person name="Kim D."/>
            <person name="Kim S."/>
            <person name="Ryu S."/>
            <person name="Song J.Y."/>
            <person name="Lee S.K."/>
        </authorList>
    </citation>
    <scope>NUCLEOTIDE SEQUENCE [LARGE SCALE GENOMIC DNA]</scope>
    <source>
        <tissue evidence="2">Muscle</tissue>
    </source>
</reference>
<organism evidence="2 3">
    <name type="scientific">Liparis tanakae</name>
    <name type="common">Tanaka's snailfish</name>
    <dbReference type="NCBI Taxonomy" id="230148"/>
    <lineage>
        <taxon>Eukaryota</taxon>
        <taxon>Metazoa</taxon>
        <taxon>Chordata</taxon>
        <taxon>Craniata</taxon>
        <taxon>Vertebrata</taxon>
        <taxon>Euteleostomi</taxon>
        <taxon>Actinopterygii</taxon>
        <taxon>Neopterygii</taxon>
        <taxon>Teleostei</taxon>
        <taxon>Neoteleostei</taxon>
        <taxon>Acanthomorphata</taxon>
        <taxon>Eupercaria</taxon>
        <taxon>Perciformes</taxon>
        <taxon>Cottioidei</taxon>
        <taxon>Cottales</taxon>
        <taxon>Liparidae</taxon>
        <taxon>Liparis</taxon>
    </lineage>
</organism>
<protein>
    <submittedName>
        <fullName evidence="2">Uncharacterized protein</fullName>
    </submittedName>
</protein>
<sequence>MHDQTAAGGVLKRGTLGQVAMTDLEDVVDVGGRRPAYGGYIPASLPIQGPVSCIRGHRDPRRLLAEDGEASDLLFMNLCNKGKQPVLEAITHWPKEFGCHFLSRGEGLTGFVQGQAAFTKNAPVPGQQGEQFLQGCSFIVMSSLLSGACCLASLTALNHLLLCIMSCSPRRCWAPQRASAPERKGPGPHGHLGHREEECADLMGDMFCFCTTSVSVAPLHLCRGRGALGEARRVETEGEELDPLKADGTLVGGTEGLRTGRPP</sequence>